<dbReference type="PANTHER" id="PTHR43814:SF1">
    <property type="entry name" value="ARGININOSUCCINATE LYASE"/>
    <property type="match status" value="1"/>
</dbReference>
<evidence type="ECO:0000256" key="5">
    <source>
        <dbReference type="ARBA" id="ARBA00023239"/>
    </source>
</evidence>
<accession>A0A563E675</accession>
<dbReference type="SUPFAM" id="SSF48557">
    <property type="entry name" value="L-aspartase-like"/>
    <property type="match status" value="1"/>
</dbReference>
<evidence type="ECO:0000313" key="9">
    <source>
        <dbReference type="EMBL" id="TWP38040.1"/>
    </source>
</evidence>
<comment type="pathway">
    <text evidence="1">Amino-acid biosynthesis; L-arginine biosynthesis; L-arginine from L-ornithine and carbamoyl phosphate: step 3/3.</text>
</comment>
<feature type="domain" description="Argininosuccinate lyase C-terminal" evidence="8">
    <location>
        <begin position="366"/>
        <end position="442"/>
    </location>
</feature>
<gene>
    <name evidence="9" type="primary">argH</name>
    <name evidence="9" type="ORF">FGL98_04870</name>
</gene>
<dbReference type="OrthoDB" id="4899737at2"/>
<dbReference type="InterPro" id="IPR022761">
    <property type="entry name" value="Fumarate_lyase_N"/>
</dbReference>
<keyword evidence="10" id="KW-1185">Reference proteome</keyword>
<keyword evidence="4" id="KW-0028">Amino-acid biosynthesis</keyword>
<evidence type="ECO:0000256" key="6">
    <source>
        <dbReference type="NCBIfam" id="TIGR00838"/>
    </source>
</evidence>
<dbReference type="UniPathway" id="UPA00068">
    <property type="reaction ID" value="UER00114"/>
</dbReference>
<feature type="domain" description="Fumarate lyase N-terminal" evidence="7">
    <location>
        <begin position="99"/>
        <end position="302"/>
    </location>
</feature>
<dbReference type="Pfam" id="PF00206">
    <property type="entry name" value="Lyase_1"/>
    <property type="match status" value="1"/>
</dbReference>
<dbReference type="EC" id="4.3.2.1" evidence="2 6"/>
<dbReference type="AlphaFoldDB" id="A0A563E675"/>
<dbReference type="EMBL" id="VCQV01000004">
    <property type="protein sequence ID" value="TWP38040.1"/>
    <property type="molecule type" value="Genomic_DNA"/>
</dbReference>
<dbReference type="InterPro" id="IPR008948">
    <property type="entry name" value="L-Aspartase-like"/>
</dbReference>
<dbReference type="Gene3D" id="1.20.200.10">
    <property type="entry name" value="Fumarase/aspartase (Central domain)"/>
    <property type="match status" value="1"/>
</dbReference>
<dbReference type="RefSeq" id="WP_146315610.1">
    <property type="nucleotide sequence ID" value="NZ_VCQV01000004.1"/>
</dbReference>
<reference evidence="9 10" key="1">
    <citation type="submission" date="2019-05" db="EMBL/GenBank/DDBJ databases">
        <authorList>
            <person name="Lee S.D."/>
        </authorList>
    </citation>
    <scope>NUCLEOTIDE SEQUENCE [LARGE SCALE GENOMIC DNA]</scope>
    <source>
        <strain evidence="9 10">C5-26</strain>
    </source>
</reference>
<dbReference type="Pfam" id="PF14698">
    <property type="entry name" value="ASL_C2"/>
    <property type="match status" value="1"/>
</dbReference>
<evidence type="ECO:0000256" key="4">
    <source>
        <dbReference type="ARBA" id="ARBA00022605"/>
    </source>
</evidence>
<dbReference type="InterPro" id="IPR024083">
    <property type="entry name" value="Fumarase/histidase_N"/>
</dbReference>
<dbReference type="NCBIfam" id="TIGR00838">
    <property type="entry name" value="argH"/>
    <property type="match status" value="1"/>
</dbReference>
<keyword evidence="3" id="KW-0055">Arginine biosynthesis</keyword>
<dbReference type="GO" id="GO:0005829">
    <property type="term" value="C:cytosol"/>
    <property type="evidence" value="ECO:0007669"/>
    <property type="project" value="TreeGrafter"/>
</dbReference>
<evidence type="ECO:0000256" key="1">
    <source>
        <dbReference type="ARBA" id="ARBA00004941"/>
    </source>
</evidence>
<name>A0A563E675_9MICO</name>
<dbReference type="InterPro" id="IPR009049">
    <property type="entry name" value="Argininosuccinate_lyase"/>
</dbReference>
<dbReference type="Proteomes" id="UP000320244">
    <property type="component" value="Unassembled WGS sequence"/>
</dbReference>
<comment type="caution">
    <text evidence="9">The sequence shown here is derived from an EMBL/GenBank/DDBJ whole genome shotgun (WGS) entry which is preliminary data.</text>
</comment>
<evidence type="ECO:0000256" key="3">
    <source>
        <dbReference type="ARBA" id="ARBA00022571"/>
    </source>
</evidence>
<evidence type="ECO:0000313" key="10">
    <source>
        <dbReference type="Proteomes" id="UP000320244"/>
    </source>
</evidence>
<keyword evidence="5 9" id="KW-0456">Lyase</keyword>
<dbReference type="GO" id="GO:0004056">
    <property type="term" value="F:argininosuccinate lyase activity"/>
    <property type="evidence" value="ECO:0007669"/>
    <property type="project" value="UniProtKB-UniRule"/>
</dbReference>
<organism evidence="9 10">
    <name type="scientific">Leekyejoonella antrihumi</name>
    <dbReference type="NCBI Taxonomy" id="1660198"/>
    <lineage>
        <taxon>Bacteria</taxon>
        <taxon>Bacillati</taxon>
        <taxon>Actinomycetota</taxon>
        <taxon>Actinomycetes</taxon>
        <taxon>Micrococcales</taxon>
        <taxon>Dermacoccaceae</taxon>
        <taxon>Leekyejoonella</taxon>
    </lineage>
</organism>
<evidence type="ECO:0000259" key="8">
    <source>
        <dbReference type="Pfam" id="PF14698"/>
    </source>
</evidence>
<evidence type="ECO:0000259" key="7">
    <source>
        <dbReference type="Pfam" id="PF00206"/>
    </source>
</evidence>
<dbReference type="Gene3D" id="1.10.275.10">
    <property type="entry name" value="Fumarase/aspartase (N-terminal domain)"/>
    <property type="match status" value="1"/>
</dbReference>
<dbReference type="PANTHER" id="PTHR43814">
    <property type="entry name" value="ARGININOSUCCINATE LYASE"/>
    <property type="match status" value="1"/>
</dbReference>
<proteinExistence type="predicted"/>
<evidence type="ECO:0000256" key="2">
    <source>
        <dbReference type="ARBA" id="ARBA00012338"/>
    </source>
</evidence>
<dbReference type="CDD" id="cd01359">
    <property type="entry name" value="Argininosuccinate_lyase"/>
    <property type="match status" value="1"/>
</dbReference>
<dbReference type="InterPro" id="IPR029419">
    <property type="entry name" value="Arg_succ_lyase_C"/>
</dbReference>
<dbReference type="GO" id="GO:0042450">
    <property type="term" value="P:L-arginine biosynthetic process via ornithine"/>
    <property type="evidence" value="ECO:0007669"/>
    <property type="project" value="UniProtKB-UniRule"/>
</dbReference>
<protein>
    <recommendedName>
        <fullName evidence="2 6">Argininosuccinate lyase</fullName>
        <ecNumber evidence="2 6">4.3.2.1</ecNumber>
    </recommendedName>
</protein>
<dbReference type="PRINTS" id="PR00149">
    <property type="entry name" value="FUMRATELYASE"/>
</dbReference>
<dbReference type="Gene3D" id="1.10.40.30">
    <property type="entry name" value="Fumarase/aspartase (C-terminal domain)"/>
    <property type="match status" value="1"/>
</dbReference>
<sequence>MNPKARRSGPPTGGPAPELIDSGFALENDDAPFLHEGFNLADMAHVLDLLRRQIIPTDAARRILALLLEVHELSAEEFPYDPAFGEPYNSRERYFVQRLGTVAGWLHAGRPRREAARIALRLFLRAQLLELVEEGSRFVAACADQSAAHLTTLVPDQTYLQQAQPSTFGHYLLSFAHPAARDAERLLEGYDWVNRSPGGAGCVNGTRLLEDRSHIARALGFDGVIEHTRDAMWQVDGLIHILATAASLASTQSKLAEDLEIWSSSEFDFVDLDDGYTRSSILMPQKRNPYSLSIVRGASGILIGRLSGFLAVAKSPSARSDNLIFAYGEVPRALDLSIRVTRLMVGVVATLTVNAERMRESLDAGYTQATDLTEYITQYCGVDYRTAYTVVGNTVREASRRGIPGHGITGQMLDETARAEVGHGWGLAELDLSEVLDPMSIVTTRTAMGGAAPQAVAEMVDHCRNTSSDLAARVEVRRTAVTEATESLLAQARAVAASASASAPEEEP</sequence>
<reference evidence="9 10" key="2">
    <citation type="submission" date="2019-08" db="EMBL/GenBank/DDBJ databases">
        <title>Jejuicoccus antrihumi gen. nov., sp. nov., a new member of the family Dermacoccaceae isolated from a cave.</title>
        <authorList>
            <person name="Schumann P."/>
            <person name="Kim I.S."/>
        </authorList>
    </citation>
    <scope>NUCLEOTIDE SEQUENCE [LARGE SCALE GENOMIC DNA]</scope>
    <source>
        <strain evidence="9 10">C5-26</strain>
    </source>
</reference>
<dbReference type="PRINTS" id="PR00145">
    <property type="entry name" value="ARGSUCLYASE"/>
</dbReference>
<dbReference type="InterPro" id="IPR000362">
    <property type="entry name" value="Fumarate_lyase_fam"/>
</dbReference>